<dbReference type="PANTHER" id="PTHR12934:SF11">
    <property type="entry name" value="LARGE RIBOSOMAL SUBUNIT PROTEIN UL15M"/>
    <property type="match status" value="1"/>
</dbReference>
<evidence type="ECO:0000256" key="3">
    <source>
        <dbReference type="ARBA" id="ARBA00023274"/>
    </source>
</evidence>
<evidence type="ECO:0000256" key="5">
    <source>
        <dbReference type="RuleBase" id="RU003888"/>
    </source>
</evidence>
<comment type="similarity">
    <text evidence="1 4 5">Belongs to the universal ribosomal protein uL15 family.</text>
</comment>
<dbReference type="PROSITE" id="PS00475">
    <property type="entry name" value="RIBOSOMAL_L15"/>
    <property type="match status" value="1"/>
</dbReference>
<dbReference type="InterPro" id="IPR030878">
    <property type="entry name" value="Ribosomal_uL15"/>
</dbReference>
<accession>A0A0F5MQV0</accession>
<name>A0A0F5MQV0_9RICK</name>
<protein>
    <recommendedName>
        <fullName evidence="4">Large ribosomal subunit protein uL15</fullName>
    </recommendedName>
</protein>
<evidence type="ECO:0000256" key="1">
    <source>
        <dbReference type="ARBA" id="ARBA00007320"/>
    </source>
</evidence>
<dbReference type="GO" id="GO:0019843">
    <property type="term" value="F:rRNA binding"/>
    <property type="evidence" value="ECO:0007669"/>
    <property type="project" value="UniProtKB-UniRule"/>
</dbReference>
<keyword evidence="4" id="KW-0694">RNA-binding</keyword>
<evidence type="ECO:0000259" key="7">
    <source>
        <dbReference type="Pfam" id="PF00828"/>
    </source>
</evidence>
<dbReference type="PATRIC" id="fig|1607817.3.peg.490"/>
<dbReference type="NCBIfam" id="TIGR01071">
    <property type="entry name" value="rplO_bact"/>
    <property type="match status" value="1"/>
</dbReference>
<keyword evidence="4" id="KW-0699">rRNA-binding</keyword>
<dbReference type="InterPro" id="IPR001196">
    <property type="entry name" value="Ribosomal_uL15_CS"/>
</dbReference>
<dbReference type="Proteomes" id="UP000033358">
    <property type="component" value="Unassembled WGS sequence"/>
</dbReference>
<dbReference type="GO" id="GO:0006412">
    <property type="term" value="P:translation"/>
    <property type="evidence" value="ECO:0007669"/>
    <property type="project" value="UniProtKB-UniRule"/>
</dbReference>
<gene>
    <name evidence="4 8" type="primary">rplO</name>
    <name evidence="8" type="ORF">SZ25_00493</name>
</gene>
<feature type="compositionally biased region" description="Basic and acidic residues" evidence="6">
    <location>
        <begin position="1"/>
        <end position="11"/>
    </location>
</feature>
<evidence type="ECO:0000256" key="4">
    <source>
        <dbReference type="HAMAP-Rule" id="MF_01341"/>
    </source>
</evidence>
<dbReference type="AlphaFoldDB" id="A0A0F5MQV0"/>
<evidence type="ECO:0000256" key="6">
    <source>
        <dbReference type="SAM" id="MobiDB-lite"/>
    </source>
</evidence>
<dbReference type="EMBL" id="JYHA01000084">
    <property type="protein sequence ID" value="KKB96437.1"/>
    <property type="molecule type" value="Genomic_DNA"/>
</dbReference>
<dbReference type="InterPro" id="IPR021131">
    <property type="entry name" value="Ribosomal_uL15/eL18"/>
</dbReference>
<proteinExistence type="inferred from homology"/>
<keyword evidence="9" id="KW-1185">Reference proteome</keyword>
<feature type="region of interest" description="Disordered" evidence="6">
    <location>
        <begin position="1"/>
        <end position="62"/>
    </location>
</feature>
<dbReference type="Pfam" id="PF00828">
    <property type="entry name" value="Ribosomal_L27A"/>
    <property type="match status" value="1"/>
</dbReference>
<dbReference type="HAMAP" id="MF_01341">
    <property type="entry name" value="Ribosomal_uL15"/>
    <property type="match status" value="1"/>
</dbReference>
<reference evidence="8 9" key="1">
    <citation type="submission" date="2015-02" db="EMBL/GenBank/DDBJ databases">
        <title>Single cell genomics of a rare environmental alphaproteobacterium provides unique insights into Rickettsiaceae evolution.</title>
        <authorList>
            <person name="Martijn J."/>
            <person name="Schulz F."/>
            <person name="Zaremba-Niedzwiedzka K."/>
            <person name="Viklund J."/>
            <person name="Stepanauskas R."/>
            <person name="Andersson S.G.E."/>
            <person name="Horn M."/>
            <person name="Guy L."/>
            <person name="Ettema T.J.G."/>
        </authorList>
    </citation>
    <scope>NUCLEOTIDE SEQUENCE [LARGE SCALE GENOMIC DNA]</scope>
    <source>
        <strain evidence="8 9">SCGC AAA041-L04</strain>
    </source>
</reference>
<organism evidence="8 9">
    <name type="scientific">Candidatus Arcanibacter lacustris</name>
    <dbReference type="NCBI Taxonomy" id="1607817"/>
    <lineage>
        <taxon>Bacteria</taxon>
        <taxon>Pseudomonadati</taxon>
        <taxon>Pseudomonadota</taxon>
        <taxon>Alphaproteobacteria</taxon>
        <taxon>Rickettsiales</taxon>
        <taxon>Candidatus Arcanibacter</taxon>
    </lineage>
</organism>
<feature type="compositionally biased region" description="Gly residues" evidence="6">
    <location>
        <begin position="21"/>
        <end position="37"/>
    </location>
</feature>
<dbReference type="GO" id="GO:0022625">
    <property type="term" value="C:cytosolic large ribosomal subunit"/>
    <property type="evidence" value="ECO:0007669"/>
    <property type="project" value="TreeGrafter"/>
</dbReference>
<dbReference type="Gene3D" id="3.100.10.10">
    <property type="match status" value="1"/>
</dbReference>
<dbReference type="SUPFAM" id="SSF52080">
    <property type="entry name" value="Ribosomal proteins L15p and L18e"/>
    <property type="match status" value="1"/>
</dbReference>
<comment type="function">
    <text evidence="4">Binds to the 23S rRNA.</text>
</comment>
<sequence length="152" mass="16084">MKISDLRDNPGARKKAKLLGRGIGSGKGKTSGRGGKGQTARSGVAINGFEGGQTPIHRRLPKRGFNSLNNEKIDIVNLGQIQIFIDNGKLPAKGLISKSNLVEASLVQNLKRRVKLLAQGELTSKVDLEVDFVSDAASEAVAKLGGNVIKLS</sequence>
<dbReference type="GO" id="GO:0003735">
    <property type="term" value="F:structural constituent of ribosome"/>
    <property type="evidence" value="ECO:0007669"/>
    <property type="project" value="InterPro"/>
</dbReference>
<comment type="subunit">
    <text evidence="4">Part of the 50S ribosomal subunit.</text>
</comment>
<keyword evidence="3 4" id="KW-0687">Ribonucleoprotein</keyword>
<evidence type="ECO:0000313" key="8">
    <source>
        <dbReference type="EMBL" id="KKB96437.1"/>
    </source>
</evidence>
<feature type="domain" description="Large ribosomal subunit protein uL15/eL18" evidence="7">
    <location>
        <begin position="75"/>
        <end position="148"/>
    </location>
</feature>
<comment type="caution">
    <text evidence="8">The sequence shown here is derived from an EMBL/GenBank/DDBJ whole genome shotgun (WGS) entry which is preliminary data.</text>
</comment>
<dbReference type="InterPro" id="IPR036227">
    <property type="entry name" value="Ribosomal_uL15/eL18_sf"/>
</dbReference>
<evidence type="ECO:0000313" key="9">
    <source>
        <dbReference type="Proteomes" id="UP000033358"/>
    </source>
</evidence>
<evidence type="ECO:0000256" key="2">
    <source>
        <dbReference type="ARBA" id="ARBA00022980"/>
    </source>
</evidence>
<dbReference type="InterPro" id="IPR005749">
    <property type="entry name" value="Ribosomal_uL15_bac-type"/>
</dbReference>
<dbReference type="PANTHER" id="PTHR12934">
    <property type="entry name" value="50S RIBOSOMAL PROTEIN L15"/>
    <property type="match status" value="1"/>
</dbReference>
<keyword evidence="2 4" id="KW-0689">Ribosomal protein</keyword>